<proteinExistence type="predicted"/>
<reference evidence="1 2" key="1">
    <citation type="journal article" date="2019" name="Emerg. Microbes Infect.">
        <title>Comprehensive subspecies identification of 175 nontuberculous mycobacteria species based on 7547 genomic profiles.</title>
        <authorList>
            <person name="Matsumoto Y."/>
            <person name="Kinjo T."/>
            <person name="Motooka D."/>
            <person name="Nabeya D."/>
            <person name="Jung N."/>
            <person name="Uechi K."/>
            <person name="Horii T."/>
            <person name="Iida T."/>
            <person name="Fujita J."/>
            <person name="Nakamura S."/>
        </authorList>
    </citation>
    <scope>NUCLEOTIDE SEQUENCE [LARGE SCALE GENOMIC DNA]</scope>
    <source>
        <strain evidence="1 2">JCM 30275</strain>
    </source>
</reference>
<dbReference type="KEGG" id="many:MANY_25390"/>
<organism evidence="1 2">
    <name type="scientific">Mycolicibacterium anyangense</name>
    <dbReference type="NCBI Taxonomy" id="1431246"/>
    <lineage>
        <taxon>Bacteria</taxon>
        <taxon>Bacillati</taxon>
        <taxon>Actinomycetota</taxon>
        <taxon>Actinomycetes</taxon>
        <taxon>Mycobacteriales</taxon>
        <taxon>Mycobacteriaceae</taxon>
        <taxon>Mycolicibacterium</taxon>
    </lineage>
</organism>
<gene>
    <name evidence="1" type="ORF">MANY_25390</name>
</gene>
<dbReference type="EMBL" id="AP022620">
    <property type="protein sequence ID" value="BBZ77202.1"/>
    <property type="molecule type" value="Genomic_DNA"/>
</dbReference>
<protein>
    <recommendedName>
        <fullName evidence="3">ATPase AAA</fullName>
    </recommendedName>
</protein>
<accession>A0A6N4WAW2</accession>
<evidence type="ECO:0008006" key="3">
    <source>
        <dbReference type="Google" id="ProtNLM"/>
    </source>
</evidence>
<name>A0A6N4WAW2_9MYCO</name>
<keyword evidence="2" id="KW-1185">Reference proteome</keyword>
<dbReference type="Proteomes" id="UP000467249">
    <property type="component" value="Chromosome"/>
</dbReference>
<dbReference type="AlphaFoldDB" id="A0A6N4WAW2"/>
<evidence type="ECO:0000313" key="2">
    <source>
        <dbReference type="Proteomes" id="UP000467249"/>
    </source>
</evidence>
<evidence type="ECO:0000313" key="1">
    <source>
        <dbReference type="EMBL" id="BBZ77202.1"/>
    </source>
</evidence>
<sequence length="394" mass="40138">MAAPYTAAVSLSLEATLAKAQELAWQGLGREAADVLAGVDPATLTESELMAWALPRAANQFWMLDEPERATAFLRSLRARVSSGPSVATVDALLGTFAMNAGSPHRAMELAGAVLASADADDQAVGWAAAAAALCTARMGAFADVDELADRAIAAGHPGLLRFTSAFGQTTALVLSGELDRAQALAQQLVDDAHGAQPAHAIGTVLLADVLIARGDPAAAADLLGEAAAALAPTGYSWGPLAWMLLARAVAQAGRLADAGRILARAEAKHGLKSMLFAPELELAKAWTAAARRDGAEAISAARAAAKTAERGGQTAVALRAWLDAVRLGDTRAAEALDRLASDTVVGRLTLDYARALRARDAAGLLAASAAFAGIGMVGVAADADRQANALAGQ</sequence>